<dbReference type="Proteomes" id="UP000533641">
    <property type="component" value="Unassembled WGS sequence"/>
</dbReference>
<name>A0A7W6WFU6_9HYPH</name>
<accession>A0A7W6WFU6</accession>
<evidence type="ECO:0000313" key="2">
    <source>
        <dbReference type="Proteomes" id="UP000533641"/>
    </source>
</evidence>
<dbReference type="EMBL" id="JACIGM010000009">
    <property type="protein sequence ID" value="MBB4276606.1"/>
    <property type="molecule type" value="Genomic_DNA"/>
</dbReference>
<dbReference type="NCBIfam" id="TIGR02934">
    <property type="entry name" value="nifT_nitrog"/>
    <property type="match status" value="1"/>
</dbReference>
<proteinExistence type="predicted"/>
<dbReference type="RefSeq" id="WP_183927348.1">
    <property type="nucleotide sequence ID" value="NZ_JACIGM010000009.1"/>
</dbReference>
<gene>
    <name evidence="1" type="ORF">GGE12_004403</name>
</gene>
<dbReference type="GO" id="GO:0009399">
    <property type="term" value="P:nitrogen fixation"/>
    <property type="evidence" value="ECO:0007669"/>
    <property type="project" value="InterPro"/>
</dbReference>
<reference evidence="1 2" key="1">
    <citation type="submission" date="2020-08" db="EMBL/GenBank/DDBJ databases">
        <title>Genomic Encyclopedia of Type Strains, Phase IV (KMG-V): Genome sequencing to study the core and pangenomes of soil and plant-associated prokaryotes.</title>
        <authorList>
            <person name="Whitman W."/>
        </authorList>
    </citation>
    <scope>NUCLEOTIDE SEQUENCE [LARGE SCALE GENOMIC DNA]</scope>
    <source>
        <strain evidence="1 2">SEMIA 402</strain>
    </source>
</reference>
<dbReference type="Pfam" id="PF06988">
    <property type="entry name" value="NifT"/>
    <property type="match status" value="1"/>
</dbReference>
<organism evidence="1 2">
    <name type="scientific">Rhizobium mongolense</name>
    <dbReference type="NCBI Taxonomy" id="57676"/>
    <lineage>
        <taxon>Bacteria</taxon>
        <taxon>Pseudomonadati</taxon>
        <taxon>Pseudomonadota</taxon>
        <taxon>Alphaproteobacteria</taxon>
        <taxon>Hyphomicrobiales</taxon>
        <taxon>Rhizobiaceae</taxon>
        <taxon>Rhizobium/Agrobacterium group</taxon>
        <taxon>Rhizobium</taxon>
    </lineage>
</organism>
<sequence length="70" mass="7992">MKVMIRRSSAGLWAYVPKNDLEEPIIKVENEALWGGAITLGNGWRLALPDMPRDTRLPITVKARRIFDED</sequence>
<protein>
    <submittedName>
        <fullName evidence="1">Putative nitrogen fixation protein FixT</fullName>
    </submittedName>
</protein>
<evidence type="ECO:0000313" key="1">
    <source>
        <dbReference type="EMBL" id="MBB4276606.1"/>
    </source>
</evidence>
<dbReference type="InterPro" id="IPR024044">
    <property type="entry name" value="NifT/FixU_barrel-like_dom_sf"/>
</dbReference>
<dbReference type="InterPro" id="IPR009727">
    <property type="entry name" value="NifT"/>
</dbReference>
<dbReference type="SUPFAM" id="SSF159203">
    <property type="entry name" value="NifT/FixU-like"/>
    <property type="match status" value="1"/>
</dbReference>
<comment type="caution">
    <text evidence="1">The sequence shown here is derived from an EMBL/GenBank/DDBJ whole genome shotgun (WGS) entry which is preliminary data.</text>
</comment>
<dbReference type="Gene3D" id="2.40.50.240">
    <property type="entry name" value="NifT/FixU-like"/>
    <property type="match status" value="1"/>
</dbReference>
<dbReference type="AlphaFoldDB" id="A0A7W6WFU6"/>